<dbReference type="AlphaFoldDB" id="A0A7L6N0S2"/>
<evidence type="ECO:0000313" key="3">
    <source>
        <dbReference type="Proteomes" id="UP000512167"/>
    </source>
</evidence>
<evidence type="ECO:0000259" key="1">
    <source>
        <dbReference type="PROSITE" id="PS50967"/>
    </source>
</evidence>
<dbReference type="InterPro" id="IPR011856">
    <property type="entry name" value="tRNA_endonuc-like_dom_sf"/>
</dbReference>
<dbReference type="Proteomes" id="UP000512167">
    <property type="component" value="Chromosome"/>
</dbReference>
<dbReference type="GO" id="GO:0000166">
    <property type="term" value="F:nucleotide binding"/>
    <property type="evidence" value="ECO:0007669"/>
    <property type="project" value="InterPro"/>
</dbReference>
<gene>
    <name evidence="2" type="ORF">HF295_02835</name>
</gene>
<dbReference type="EMBL" id="CP051151">
    <property type="protein sequence ID" value="QLY39850.1"/>
    <property type="molecule type" value="Genomic_DNA"/>
</dbReference>
<dbReference type="SUPFAM" id="SSF47819">
    <property type="entry name" value="HRDC-like"/>
    <property type="match status" value="2"/>
</dbReference>
<proteinExistence type="predicted"/>
<dbReference type="RefSeq" id="WP_312032339.1">
    <property type="nucleotide sequence ID" value="NZ_CP051151.1"/>
</dbReference>
<organism evidence="2 3">
    <name type="scientific">Hujiaoplasma nucleasis</name>
    <dbReference type="NCBI Taxonomy" id="2725268"/>
    <lineage>
        <taxon>Bacteria</taxon>
        <taxon>Bacillati</taxon>
        <taxon>Mycoplasmatota</taxon>
        <taxon>Mollicutes</taxon>
        <taxon>Candidatus Izemoplasmatales</taxon>
        <taxon>Hujiaoplasmataceae</taxon>
        <taxon>Hujiaoplasma</taxon>
    </lineage>
</organism>
<dbReference type="KEGG" id="tbk:HF295_02835"/>
<dbReference type="Gene3D" id="1.10.150.80">
    <property type="entry name" value="HRDC domain"/>
    <property type="match status" value="2"/>
</dbReference>
<reference evidence="2 3" key="1">
    <citation type="submission" date="2020-04" db="EMBL/GenBank/DDBJ databases">
        <authorList>
            <person name="Zheng R.K."/>
            <person name="Sun C.M."/>
        </authorList>
    </citation>
    <scope>NUCLEOTIDE SEQUENCE [LARGE SCALE GENOMIC DNA]</scope>
    <source>
        <strain evidence="3">zrk29</strain>
    </source>
</reference>
<dbReference type="PROSITE" id="PS50967">
    <property type="entry name" value="HRDC"/>
    <property type="match status" value="2"/>
</dbReference>
<dbReference type="Pfam" id="PF04471">
    <property type="entry name" value="Mrr_cat"/>
    <property type="match status" value="1"/>
</dbReference>
<dbReference type="InterPro" id="IPR002121">
    <property type="entry name" value="HRDC_dom"/>
</dbReference>
<dbReference type="GO" id="GO:0009307">
    <property type="term" value="P:DNA restriction-modification system"/>
    <property type="evidence" value="ECO:0007669"/>
    <property type="project" value="InterPro"/>
</dbReference>
<sequence length="317" mass="37301">MKLFNFEYEFPNTIEEIDRFTGKEFEVFLFEFFKVLEYHPRMTDDTNDKGIDLTIKLPSLDGSKAVGIQAKRWKGKVGPTEIRTMLDGKNHYNLDQVWIITTSDLTPAAITTAKNNDIQILNRENVIEFLEETKKHNVKFRKAKLSKKEIKQTDSNVDNFPSEIIEGFKKLRSEISKTYKLYPVYTVFNNKMMYELINEMPKNIEELSNITGFGKKRVHTFGKEVLEYINKLSKETYFEENDSLLYEILISERSKIAKYNNLSEEDVYTDKVAKYIVRMKPQDKTTLEKVFGFRKENIDIFGDYLIKKIKAFIENNT</sequence>
<dbReference type="Pfam" id="PF00570">
    <property type="entry name" value="HRDC"/>
    <property type="match status" value="1"/>
</dbReference>
<evidence type="ECO:0000313" key="2">
    <source>
        <dbReference type="EMBL" id="QLY39850.1"/>
    </source>
</evidence>
<dbReference type="Gene3D" id="3.40.1350.10">
    <property type="match status" value="1"/>
</dbReference>
<dbReference type="GO" id="GO:0015666">
    <property type="term" value="F:restriction endodeoxyribonuclease activity"/>
    <property type="evidence" value="ECO:0007669"/>
    <property type="project" value="TreeGrafter"/>
</dbReference>
<dbReference type="InterPro" id="IPR010997">
    <property type="entry name" value="HRDC-like_sf"/>
</dbReference>
<name>A0A7L6N0S2_9MOLU</name>
<dbReference type="PANTHER" id="PTHR30015:SF6">
    <property type="entry name" value="SLL1429 PROTEIN"/>
    <property type="match status" value="1"/>
</dbReference>
<dbReference type="InterPro" id="IPR044876">
    <property type="entry name" value="HRDC_dom_sf"/>
</dbReference>
<feature type="domain" description="HRDC" evidence="1">
    <location>
        <begin position="158"/>
        <end position="239"/>
    </location>
</feature>
<accession>A0A7L6N0S2</accession>
<dbReference type="InterPro" id="IPR052906">
    <property type="entry name" value="Type_IV_Methyl-Rstrct_Enzyme"/>
</dbReference>
<dbReference type="InterPro" id="IPR011335">
    <property type="entry name" value="Restrct_endonuc-II-like"/>
</dbReference>
<dbReference type="SUPFAM" id="SSF52980">
    <property type="entry name" value="Restriction endonuclease-like"/>
    <property type="match status" value="1"/>
</dbReference>
<dbReference type="GO" id="GO:0003677">
    <property type="term" value="F:DNA binding"/>
    <property type="evidence" value="ECO:0007669"/>
    <property type="project" value="InterPro"/>
</dbReference>
<keyword evidence="3" id="KW-1185">Reference proteome</keyword>
<dbReference type="PANTHER" id="PTHR30015">
    <property type="entry name" value="MRR RESTRICTION SYSTEM PROTEIN"/>
    <property type="match status" value="1"/>
</dbReference>
<dbReference type="InterPro" id="IPR007560">
    <property type="entry name" value="Restrct_endonuc_IV_Mrr"/>
</dbReference>
<protein>
    <recommendedName>
        <fullName evidence="1">HRDC domain-containing protein</fullName>
    </recommendedName>
</protein>
<feature type="domain" description="HRDC" evidence="1">
    <location>
        <begin position="239"/>
        <end position="317"/>
    </location>
</feature>